<dbReference type="RefSeq" id="WP_214400390.1">
    <property type="nucleotide sequence ID" value="NZ_LR792632.1"/>
</dbReference>
<dbReference type="EMBL" id="LR792632">
    <property type="protein sequence ID" value="CAB3288005.1"/>
    <property type="molecule type" value="Genomic_DNA"/>
</dbReference>
<evidence type="ECO:0000313" key="3">
    <source>
        <dbReference type="EMBL" id="CAB3288005.1"/>
    </source>
</evidence>
<evidence type="ECO:0000313" key="4">
    <source>
        <dbReference type="Proteomes" id="UP000679213"/>
    </source>
</evidence>
<dbReference type="Gene3D" id="1.10.12.40">
    <property type="match status" value="1"/>
</dbReference>
<dbReference type="GO" id="GO:0001717">
    <property type="term" value="P:conversion of seryl-tRNAsec to selenocys-tRNAsec"/>
    <property type="evidence" value="ECO:0007669"/>
    <property type="project" value="InterPro"/>
</dbReference>
<dbReference type="InterPro" id="IPR052648">
    <property type="entry name" value="Ser-tRNA(Sec)_kinase"/>
</dbReference>
<organism evidence="3 4">
    <name type="scientific">Methanocaldococcus lauensis</name>
    <dbReference type="NCBI Taxonomy" id="2546128"/>
    <lineage>
        <taxon>Archaea</taxon>
        <taxon>Methanobacteriati</taxon>
        <taxon>Methanobacteriota</taxon>
        <taxon>Methanomada group</taxon>
        <taxon>Methanococci</taxon>
        <taxon>Methanococcales</taxon>
        <taxon>Methanocaldococcaceae</taxon>
        <taxon>Methanocaldococcus</taxon>
    </lineage>
</organism>
<sequence length="254" mass="30098">MLIILVGLPGVGKTTFSKNLAKILSKFNIDVIVLGSDLIRESFPVWKEQYEEFIRKSTQLLIDEALKKYWVIVDDTNYYNSMRRDLINLAKKYNKNYAIIYLKAPLDILIKRNIERGEKIPNEVIKKMYEKFDEPGKKYKWDEPFLTIDTTKNFDLEDIAKKLIEKSKKTPKYEEVEKNNNKHNNILDEIDKKTRKIISEYIKSGKIKKDKIKDIVELRKEFLKKLKKLNNIDFDKAIGEFKETINKNIKNENL</sequence>
<keyword evidence="2" id="KW-0067">ATP-binding</keyword>
<evidence type="ECO:0000256" key="1">
    <source>
        <dbReference type="ARBA" id="ARBA00022741"/>
    </source>
</evidence>
<dbReference type="Pfam" id="PF08433">
    <property type="entry name" value="KTI12"/>
    <property type="match status" value="1"/>
</dbReference>
<keyword evidence="1" id="KW-0547">Nucleotide-binding</keyword>
<protein>
    <submittedName>
        <fullName evidence="3">L-seryl-tRNA(Sec) kinase</fullName>
        <ecNumber evidence="3">2.7.1.164</ecNumber>
    </submittedName>
</protein>
<dbReference type="PANTHER" id="PTHR20873">
    <property type="entry name" value="L-SERYL-TRNA(SEC) KINASE"/>
    <property type="match status" value="1"/>
</dbReference>
<dbReference type="NCBIfam" id="TIGR03574">
    <property type="entry name" value="selen_PSTK"/>
    <property type="match status" value="1"/>
</dbReference>
<gene>
    <name evidence="3" type="primary">pstK</name>
    <name evidence="3" type="ORF">MLAUSG7_0499</name>
</gene>
<evidence type="ECO:0000256" key="2">
    <source>
        <dbReference type="ARBA" id="ARBA00022840"/>
    </source>
</evidence>
<accession>A0A8D6PVD9</accession>
<dbReference type="PANTHER" id="PTHR20873:SF0">
    <property type="entry name" value="L-SERYL-TRNA(SEC) KINASE"/>
    <property type="match status" value="1"/>
</dbReference>
<keyword evidence="4" id="KW-1185">Reference proteome</keyword>
<dbReference type="AlphaFoldDB" id="A0A8D6PVD9"/>
<reference evidence="3 4" key="1">
    <citation type="submission" date="2020-04" db="EMBL/GenBank/DDBJ databases">
        <authorList>
            <consortium name="Genoscope - CEA"/>
            <person name="William W."/>
        </authorList>
    </citation>
    <scope>NUCLEOTIDE SEQUENCE [LARGE SCALE GENOMIC DNA]</scope>
    <source>
        <strain evidence="3 4">SG7</strain>
    </source>
</reference>
<keyword evidence="3" id="KW-0808">Transferase</keyword>
<dbReference type="Gene3D" id="3.40.50.300">
    <property type="entry name" value="P-loop containing nucleotide triphosphate hydrolases"/>
    <property type="match status" value="1"/>
</dbReference>
<dbReference type="GO" id="GO:0000049">
    <property type="term" value="F:tRNA binding"/>
    <property type="evidence" value="ECO:0007669"/>
    <property type="project" value="TreeGrafter"/>
</dbReference>
<keyword evidence="3" id="KW-0418">Kinase</keyword>
<dbReference type="InterPro" id="IPR027417">
    <property type="entry name" value="P-loop_NTPase"/>
</dbReference>
<dbReference type="EC" id="2.7.1.164" evidence="3"/>
<dbReference type="SUPFAM" id="SSF52540">
    <property type="entry name" value="P-loop containing nucleoside triphosphate hydrolases"/>
    <property type="match status" value="1"/>
</dbReference>
<dbReference type="GO" id="GO:0043915">
    <property type="term" value="F:L-seryl-tRNA(Sec) kinase activity"/>
    <property type="evidence" value="ECO:0007669"/>
    <property type="project" value="UniProtKB-EC"/>
</dbReference>
<dbReference type="GeneID" id="65883312"/>
<proteinExistence type="predicted"/>
<dbReference type="Proteomes" id="UP000679213">
    <property type="component" value="Chromosome I"/>
</dbReference>
<dbReference type="KEGG" id="mesg:MLAUSG7_0499"/>
<dbReference type="InterPro" id="IPR013641">
    <property type="entry name" value="KTI12/PSTK"/>
</dbReference>
<name>A0A8D6PVD9_9EURY</name>
<dbReference type="GO" id="GO:0005524">
    <property type="term" value="F:ATP binding"/>
    <property type="evidence" value="ECO:0007669"/>
    <property type="project" value="UniProtKB-KW"/>
</dbReference>
<dbReference type="InterPro" id="IPR020024">
    <property type="entry name" value="L-seryl-tRNA_Sec_kinase_arc"/>
</dbReference>